<keyword evidence="2" id="KW-1185">Reference proteome</keyword>
<evidence type="ECO:0000313" key="1">
    <source>
        <dbReference type="EMBL" id="KAJ9069020.1"/>
    </source>
</evidence>
<evidence type="ECO:0000313" key="2">
    <source>
        <dbReference type="Proteomes" id="UP001165960"/>
    </source>
</evidence>
<dbReference type="Proteomes" id="UP001165960">
    <property type="component" value="Unassembled WGS sequence"/>
</dbReference>
<organism evidence="1 2">
    <name type="scientific">Entomophthora muscae</name>
    <dbReference type="NCBI Taxonomy" id="34485"/>
    <lineage>
        <taxon>Eukaryota</taxon>
        <taxon>Fungi</taxon>
        <taxon>Fungi incertae sedis</taxon>
        <taxon>Zoopagomycota</taxon>
        <taxon>Entomophthoromycotina</taxon>
        <taxon>Entomophthoromycetes</taxon>
        <taxon>Entomophthorales</taxon>
        <taxon>Entomophthoraceae</taxon>
        <taxon>Entomophthora</taxon>
    </lineage>
</organism>
<name>A0ACC2T364_9FUNG</name>
<dbReference type="EMBL" id="QTSX02003666">
    <property type="protein sequence ID" value="KAJ9069020.1"/>
    <property type="molecule type" value="Genomic_DNA"/>
</dbReference>
<proteinExistence type="predicted"/>
<comment type="caution">
    <text evidence="1">The sequence shown here is derived from an EMBL/GenBank/DDBJ whole genome shotgun (WGS) entry which is preliminary data.</text>
</comment>
<reference evidence="1" key="1">
    <citation type="submission" date="2022-04" db="EMBL/GenBank/DDBJ databases">
        <title>Genome of the entomopathogenic fungus Entomophthora muscae.</title>
        <authorList>
            <person name="Elya C."/>
            <person name="Lovett B.R."/>
            <person name="Lee E."/>
            <person name="Macias A.M."/>
            <person name="Hajek A.E."/>
            <person name="De Bivort B.L."/>
            <person name="Kasson M.T."/>
            <person name="De Fine Licht H.H."/>
            <person name="Stajich J.E."/>
        </authorList>
    </citation>
    <scope>NUCLEOTIDE SEQUENCE</scope>
    <source>
        <strain evidence="1">Berkeley</strain>
    </source>
</reference>
<gene>
    <name evidence="1" type="ORF">DSO57_1022769</name>
</gene>
<sequence length="74" mass="8202">MSGVVRQPARKISNPPPSNRTSSSSNNSNQRRSGRATPSSESKLQPRSKSVVDLLPRPQCLSRHPRRRVLVSNL</sequence>
<accession>A0ACC2T364</accession>
<protein>
    <submittedName>
        <fullName evidence="1">Uncharacterized protein</fullName>
    </submittedName>
</protein>